<dbReference type="Proteomes" id="UP000044377">
    <property type="component" value="Unassembled WGS sequence"/>
</dbReference>
<organism evidence="1 2">
    <name type="scientific">Brenneria goodwinii</name>
    <dbReference type="NCBI Taxonomy" id="1109412"/>
    <lineage>
        <taxon>Bacteria</taxon>
        <taxon>Pseudomonadati</taxon>
        <taxon>Pseudomonadota</taxon>
        <taxon>Gammaproteobacteria</taxon>
        <taxon>Enterobacterales</taxon>
        <taxon>Pectobacteriaceae</taxon>
        <taxon>Brenneria</taxon>
    </lineage>
</organism>
<sequence>MVFIPGVEGKNLTWPHLTVMRILEAVTTTVTTTAMAAAARRREQATT</sequence>
<name>A0A0G4K379_9GAMM</name>
<proteinExistence type="predicted"/>
<evidence type="ECO:0000313" key="1">
    <source>
        <dbReference type="EMBL" id="CPR21724.1"/>
    </source>
</evidence>
<reference evidence="2" key="1">
    <citation type="submission" date="2015-01" db="EMBL/GenBank/DDBJ databases">
        <authorList>
            <person name="Paterson Steve"/>
        </authorList>
    </citation>
    <scope>NUCLEOTIDE SEQUENCE [LARGE SCALE GENOMIC DNA]</scope>
    <source>
        <strain evidence="2">OBR1</strain>
    </source>
</reference>
<dbReference type="RefSeq" id="WP_390290823.1">
    <property type="nucleotide sequence ID" value="NZ_JAVCYW010000093.1"/>
</dbReference>
<accession>A0A0G4K379</accession>
<protein>
    <submittedName>
        <fullName evidence="1">Uncharacterized protein</fullName>
    </submittedName>
</protein>
<keyword evidence="2" id="KW-1185">Reference proteome</keyword>
<dbReference type="AlphaFoldDB" id="A0A0G4K379"/>
<gene>
    <name evidence="1" type="ORF">BN1221_05047</name>
</gene>
<dbReference type="EMBL" id="CGIG01000001">
    <property type="protein sequence ID" value="CPR21724.1"/>
    <property type="molecule type" value="Genomic_DNA"/>
</dbReference>
<evidence type="ECO:0000313" key="2">
    <source>
        <dbReference type="Proteomes" id="UP000044377"/>
    </source>
</evidence>